<reference evidence="1" key="1">
    <citation type="submission" date="2021-03" db="EMBL/GenBank/DDBJ databases">
        <title>Genomic Encyclopedia of Type Strains, Phase IV (KMG-IV): sequencing the most valuable type-strain genomes for metagenomic binning, comparative biology and taxonomic classification.</title>
        <authorList>
            <person name="Goeker M."/>
        </authorList>
    </citation>
    <scope>NUCLEOTIDE SEQUENCE</scope>
    <source>
        <strain evidence="1">DSM 15523</strain>
        <strain evidence="2 4">DSM 16476</strain>
    </source>
</reference>
<proteinExistence type="predicted"/>
<evidence type="ECO:0000313" key="2">
    <source>
        <dbReference type="EMBL" id="MDQ0336570.1"/>
    </source>
</evidence>
<evidence type="ECO:0000313" key="3">
    <source>
        <dbReference type="Proteomes" id="UP001138672"/>
    </source>
</evidence>
<protein>
    <submittedName>
        <fullName evidence="1">Uncharacterized protein</fullName>
    </submittedName>
</protein>
<dbReference type="EMBL" id="JAGGJQ010000009">
    <property type="protein sequence ID" value="MBP1841010.1"/>
    <property type="molecule type" value="Genomic_DNA"/>
</dbReference>
<sequence>MKKVEQKIETPFNEKFCTKLEFRVCNELEKSTDPELKGFWCDGISWLTTENQLTKKHVNDKRKIETKAWIGKTGQTEFKAIINFGQKALSKYAKEMDLTECIPDLESQAEWIEIDIENKTIKIELN</sequence>
<dbReference type="Proteomes" id="UP001231587">
    <property type="component" value="Unassembled WGS sequence"/>
</dbReference>
<dbReference type="EMBL" id="JAUSUU010000009">
    <property type="protein sequence ID" value="MDQ0336570.1"/>
    <property type="molecule type" value="Genomic_DNA"/>
</dbReference>
<keyword evidence="4" id="KW-1185">Reference proteome</keyword>
<name>A0A9X1CD66_9FLAO</name>
<comment type="caution">
    <text evidence="1">The sequence shown here is derived from an EMBL/GenBank/DDBJ whole genome shotgun (WGS) entry which is preliminary data.</text>
</comment>
<dbReference type="OrthoDB" id="798785at2"/>
<gene>
    <name evidence="1" type="ORF">J2Z56_002942</name>
    <name evidence="2" type="ORF">J2Z57_003024</name>
</gene>
<evidence type="ECO:0000313" key="1">
    <source>
        <dbReference type="EMBL" id="MBP1841010.1"/>
    </source>
</evidence>
<dbReference type="RefSeq" id="WP_057779649.1">
    <property type="nucleotide sequence ID" value="NZ_JAGGJQ010000009.1"/>
</dbReference>
<accession>A0A9X1CD66</accession>
<organism evidence="1 3">
    <name type="scientific">Formosa algae</name>
    <dbReference type="NCBI Taxonomy" id="225843"/>
    <lineage>
        <taxon>Bacteria</taxon>
        <taxon>Pseudomonadati</taxon>
        <taxon>Bacteroidota</taxon>
        <taxon>Flavobacteriia</taxon>
        <taxon>Flavobacteriales</taxon>
        <taxon>Flavobacteriaceae</taxon>
        <taxon>Formosa</taxon>
    </lineage>
</organism>
<dbReference type="AlphaFoldDB" id="A0A9X1CD66"/>
<evidence type="ECO:0000313" key="4">
    <source>
        <dbReference type="Proteomes" id="UP001231587"/>
    </source>
</evidence>
<dbReference type="Proteomes" id="UP001138672">
    <property type="component" value="Unassembled WGS sequence"/>
</dbReference>